<reference evidence="1 2" key="1">
    <citation type="submission" date="2009-01" db="EMBL/GenBank/DDBJ databases">
        <authorList>
            <person name="Fulton L."/>
            <person name="Clifton S."/>
            <person name="Chinwalla A.T."/>
            <person name="Mitreva M."/>
            <person name="Sodergren E."/>
            <person name="Weinstock G."/>
            <person name="Clifton S."/>
            <person name="Dooling D.J."/>
            <person name="Fulton B."/>
            <person name="Minx P."/>
            <person name="Pepin K.H."/>
            <person name="Johnson M."/>
            <person name="Bhonagiri V."/>
            <person name="Nash W.E."/>
            <person name="Mardis E.R."/>
            <person name="Wilson R.K."/>
        </authorList>
    </citation>
    <scope>NUCLEOTIDE SEQUENCE [LARGE SCALE GENOMIC DNA]</scope>
    <source>
        <strain evidence="1 2">ATCC 23834</strain>
    </source>
</reference>
<dbReference type="eggNOG" id="ENOG502ZMHX">
    <property type="taxonomic scope" value="Bacteria"/>
</dbReference>
<dbReference type="Proteomes" id="UP000005837">
    <property type="component" value="Unassembled WGS sequence"/>
</dbReference>
<dbReference type="HOGENOM" id="CLU_1508345_0_0_4"/>
<dbReference type="EMBL" id="ACEA01000019">
    <property type="protein sequence ID" value="EEG24102.1"/>
    <property type="molecule type" value="Genomic_DNA"/>
</dbReference>
<evidence type="ECO:0000313" key="2">
    <source>
        <dbReference type="Proteomes" id="UP000005837"/>
    </source>
</evidence>
<evidence type="ECO:0000313" key="1">
    <source>
        <dbReference type="EMBL" id="EEG24102.1"/>
    </source>
</evidence>
<proteinExistence type="predicted"/>
<organism evidence="1 2">
    <name type="scientific">Eikenella corrodens ATCC 23834</name>
    <dbReference type="NCBI Taxonomy" id="546274"/>
    <lineage>
        <taxon>Bacteria</taxon>
        <taxon>Pseudomonadati</taxon>
        <taxon>Pseudomonadota</taxon>
        <taxon>Betaproteobacteria</taxon>
        <taxon>Neisseriales</taxon>
        <taxon>Neisseriaceae</taxon>
        <taxon>Eikenella</taxon>
    </lineage>
</organism>
<dbReference type="AlphaFoldDB" id="C0DUZ4"/>
<protein>
    <submittedName>
        <fullName evidence="1">Uncharacterized protein</fullName>
    </submittedName>
</protein>
<name>C0DUZ4_EIKCO</name>
<sequence>MGVFGVFGFEEFAPGGGVEEEVGHFHAGAYGMGGRGGRLDLPVAGAHLAGGSAAFLAAGEGEAGHGGDAGQPFAAKTHAAHVFQILQRGDFAGGVAGEGEREVVGVDAAAVIGHADEADAAAGQLNLDAGGAGINTVFDDFFERGSGAFHHFAGGDLVHEVVGQGMDTGHDGSRGWAT</sequence>
<comment type="caution">
    <text evidence="1">The sequence shown here is derived from an EMBL/GenBank/DDBJ whole genome shotgun (WGS) entry which is preliminary data.</text>
</comment>
<gene>
    <name evidence="1" type="ORF">EIKCOROL_01183</name>
</gene>
<accession>C0DUZ4</accession>